<evidence type="ECO:0000256" key="3">
    <source>
        <dbReference type="SAM" id="Phobius"/>
    </source>
</evidence>
<feature type="transmembrane region" description="Helical" evidence="3">
    <location>
        <begin position="71"/>
        <end position="97"/>
    </location>
</feature>
<dbReference type="Pfam" id="PF00059">
    <property type="entry name" value="Lectin_C"/>
    <property type="match status" value="1"/>
</dbReference>
<evidence type="ECO:0000256" key="2">
    <source>
        <dbReference type="SAM" id="MobiDB-lite"/>
    </source>
</evidence>
<feature type="region of interest" description="Disordered" evidence="2">
    <location>
        <begin position="44"/>
        <end position="63"/>
    </location>
</feature>
<evidence type="ECO:0000256" key="1">
    <source>
        <dbReference type="SAM" id="Coils"/>
    </source>
</evidence>
<gene>
    <name evidence="6" type="primary">LOC112548666</name>
</gene>
<evidence type="ECO:0000259" key="4">
    <source>
        <dbReference type="PROSITE" id="PS50041"/>
    </source>
</evidence>
<dbReference type="PANTHER" id="PTHR15028">
    <property type="entry name" value="CD72-RELATED"/>
    <property type="match status" value="1"/>
</dbReference>
<dbReference type="Proteomes" id="UP000189705">
    <property type="component" value="Unplaced"/>
</dbReference>
<dbReference type="PANTHER" id="PTHR15028:SF6">
    <property type="entry name" value="B-CELL DIFFERENTIATION ANTIGEN CD72"/>
    <property type="match status" value="1"/>
</dbReference>
<accession>A0A3Q0FTA2</accession>
<dbReference type="AlphaFoldDB" id="A0A3Q0FTA2"/>
<feature type="domain" description="C-type lectin" evidence="4">
    <location>
        <begin position="222"/>
        <end position="317"/>
    </location>
</feature>
<dbReference type="InterPro" id="IPR016187">
    <property type="entry name" value="CTDL_fold"/>
</dbReference>
<keyword evidence="5" id="KW-1185">Reference proteome</keyword>
<dbReference type="STRING" id="38654.A0A3Q0FTA2"/>
<protein>
    <submittedName>
        <fullName evidence="6">B-cell differentiation antigen CD72-like isoform X1</fullName>
    </submittedName>
</protein>
<dbReference type="InterPro" id="IPR016186">
    <property type="entry name" value="C-type_lectin-like/link_sf"/>
</dbReference>
<evidence type="ECO:0000313" key="5">
    <source>
        <dbReference type="Proteomes" id="UP000189705"/>
    </source>
</evidence>
<dbReference type="PROSITE" id="PS50041">
    <property type="entry name" value="C_TYPE_LECTIN_2"/>
    <property type="match status" value="1"/>
</dbReference>
<dbReference type="Gene3D" id="3.10.100.10">
    <property type="entry name" value="Mannose-Binding Protein A, subunit A"/>
    <property type="match status" value="1"/>
</dbReference>
<dbReference type="RefSeq" id="XP_025050856.1">
    <property type="nucleotide sequence ID" value="XM_025195071.1"/>
</dbReference>
<evidence type="ECO:0000313" key="6">
    <source>
        <dbReference type="RefSeq" id="XP_025050856.1"/>
    </source>
</evidence>
<feature type="coiled-coil region" evidence="1">
    <location>
        <begin position="133"/>
        <end position="195"/>
    </location>
</feature>
<name>A0A3Q0FTA2_ALLSI</name>
<organism evidence="5 6">
    <name type="scientific">Alligator sinensis</name>
    <name type="common">Chinese alligator</name>
    <dbReference type="NCBI Taxonomy" id="38654"/>
    <lineage>
        <taxon>Eukaryota</taxon>
        <taxon>Metazoa</taxon>
        <taxon>Chordata</taxon>
        <taxon>Craniata</taxon>
        <taxon>Vertebrata</taxon>
        <taxon>Euteleostomi</taxon>
        <taxon>Archelosauria</taxon>
        <taxon>Archosauria</taxon>
        <taxon>Crocodylia</taxon>
        <taxon>Alligatoridae</taxon>
        <taxon>Alligatorinae</taxon>
        <taxon>Alligator</taxon>
    </lineage>
</organism>
<dbReference type="InParanoid" id="A0A3Q0FTA2"/>
<dbReference type="InterPro" id="IPR001304">
    <property type="entry name" value="C-type_lectin-like"/>
</dbReference>
<dbReference type="InterPro" id="IPR039689">
    <property type="entry name" value="CD72"/>
</dbReference>
<reference evidence="6" key="1">
    <citation type="submission" date="2025-08" db="UniProtKB">
        <authorList>
            <consortium name="RefSeq"/>
        </authorList>
    </citation>
    <scope>IDENTIFICATION</scope>
</reference>
<dbReference type="KEGG" id="asn:112548666"/>
<dbReference type="SMART" id="SM00034">
    <property type="entry name" value="CLECT"/>
    <property type="match status" value="1"/>
</dbReference>
<keyword evidence="1" id="KW-0175">Coiled coil</keyword>
<keyword evidence="3" id="KW-0812">Transmembrane</keyword>
<dbReference type="GO" id="GO:0005886">
    <property type="term" value="C:plasma membrane"/>
    <property type="evidence" value="ECO:0007669"/>
    <property type="project" value="InterPro"/>
</dbReference>
<dbReference type="SUPFAM" id="SSF56436">
    <property type="entry name" value="C-type lectin-like"/>
    <property type="match status" value="1"/>
</dbReference>
<dbReference type="GO" id="GO:0004888">
    <property type="term" value="F:transmembrane signaling receptor activity"/>
    <property type="evidence" value="ECO:0007669"/>
    <property type="project" value="InterPro"/>
</dbReference>
<keyword evidence="3" id="KW-0472">Membrane</keyword>
<keyword evidence="3" id="KW-1133">Transmembrane helix</keyword>
<proteinExistence type="predicted"/>
<sequence>MAESLMYAELQVTKPSPGRSTSPWVQGTAPVSAAPHQADGTYDNFQQGPVGEGPARHRARQRRERRWRGRALPLILLAACLVLLITTITLGVCYWQQGQRLQQTSRAHIVERDGLWQQVDVREQRLRQVGAVLGKTQEELAQTRVELGQARQEGNRSQEDLHRRDVELQDTRVQLKETKAALEQAQEHSWDLQQQLDEAAITQARAWTCQVTDCCPEAWVLHHGKCLYVTKEEKTWWDSKRECEDQFSQLLVSWEWERTTMPSFLTNTDTSFWIGLRQDQGQWTWIDGTSSKEPRTFGRRQDCGAMKGGNIETAHCSSFYTKRLAVCEKPAEPDMPPRLFPFGPWGMKMGPFN</sequence>
<dbReference type="GeneID" id="112548666"/>